<dbReference type="Proteomes" id="UP000004959">
    <property type="component" value="Chromosome"/>
</dbReference>
<dbReference type="PANTHER" id="PTHR28055">
    <property type="entry name" value="ALTERED INHERITANCE OF MITOCHONDRIA PROTEIN 41, MITOCHONDRIAL"/>
    <property type="match status" value="1"/>
</dbReference>
<dbReference type="PANTHER" id="PTHR28055:SF1">
    <property type="entry name" value="ALTERED INHERITANCE OF MITOCHONDRIA PROTEIN 41, MITOCHONDRIAL"/>
    <property type="match status" value="1"/>
</dbReference>
<dbReference type="AlphaFoldDB" id="G9WH57"/>
<organism evidence="1 2">
    <name type="scientific">Oenococcus kitaharae DSM 17330</name>
    <dbReference type="NCBI Taxonomy" id="1045004"/>
    <lineage>
        <taxon>Bacteria</taxon>
        <taxon>Bacillati</taxon>
        <taxon>Bacillota</taxon>
        <taxon>Bacilli</taxon>
        <taxon>Lactobacillales</taxon>
        <taxon>Lactobacillaceae</taxon>
        <taxon>Oenococcus</taxon>
    </lineage>
</organism>
<dbReference type="InterPro" id="IPR023168">
    <property type="entry name" value="GatB_Yqey_C_2"/>
</dbReference>
<dbReference type="Pfam" id="PF09424">
    <property type="entry name" value="YqeY"/>
    <property type="match status" value="1"/>
</dbReference>
<dbReference type="HOGENOM" id="CLU_079430_2_1_9"/>
<proteinExistence type="predicted"/>
<accession>G9WH57</accession>
<keyword evidence="2" id="KW-1185">Reference proteome</keyword>
<dbReference type="InterPro" id="IPR003789">
    <property type="entry name" value="Asn/Gln_tRNA_amidoTrase-B-like"/>
</dbReference>
<evidence type="ECO:0000313" key="2">
    <source>
        <dbReference type="Proteomes" id="UP000004959"/>
    </source>
</evidence>
<comment type="caution">
    <text evidence="1">The sequence shown here is derived from an EMBL/GenBank/DDBJ whole genome shotgun (WGS) entry which is preliminary data.</text>
</comment>
<gene>
    <name evidence="1" type="ORF">OKIT_1463</name>
</gene>
<name>G9WH57_9LACO</name>
<dbReference type="Gene3D" id="1.10.10.410">
    <property type="match status" value="1"/>
</dbReference>
<dbReference type="EMBL" id="AFVZ01000001">
    <property type="protein sequence ID" value="EHN59546.1"/>
    <property type="molecule type" value="Genomic_DNA"/>
</dbReference>
<dbReference type="GO" id="GO:0016884">
    <property type="term" value="F:carbon-nitrogen ligase activity, with glutamine as amido-N-donor"/>
    <property type="evidence" value="ECO:0007669"/>
    <property type="project" value="InterPro"/>
</dbReference>
<reference evidence="1 2" key="1">
    <citation type="journal article" date="2012" name="PLoS ONE">
        <title>Functional divergence in the genus oenococcus as predicted by genome sequencing of the newly-described species, Oenococcus kitaharae.</title>
        <authorList>
            <person name="Borneman A.R."/>
            <person name="McCarthy J.M."/>
            <person name="Chambers P.J."/>
            <person name="Bartowsky E.J."/>
        </authorList>
    </citation>
    <scope>NUCLEOTIDE SEQUENCE [LARGE SCALE GENOMIC DNA]</scope>
    <source>
        <strain evidence="2">DSM17330</strain>
    </source>
</reference>
<dbReference type="SUPFAM" id="SSF89095">
    <property type="entry name" value="GatB/YqeY motif"/>
    <property type="match status" value="1"/>
</dbReference>
<sequence>MSLTNDIQAAIITAMKAKDKETLSVLRMAKAAISNKQIELGHDLSDDETLAVLASEVKSRNDSIADFKKGKRQDLVEKTEDEIKVLAKYMPEQLTEAELDDLVSQTIQQLNASGLREMGKVMGVLSAKTKGRADGAKVASLVKTKLGAQ</sequence>
<dbReference type="InterPro" id="IPR042184">
    <property type="entry name" value="YqeY/Aim41_N"/>
</dbReference>
<dbReference type="OrthoDB" id="9794041at2"/>
<dbReference type="Gene3D" id="1.10.1510.10">
    <property type="entry name" value="Uncharacterised protein YqeY/AIM41 PF09424, N-terminal domain"/>
    <property type="match status" value="1"/>
</dbReference>
<dbReference type="RefSeq" id="WP_007746520.1">
    <property type="nucleotide sequence ID" value="NZ_CM001398.1"/>
</dbReference>
<dbReference type="eggNOG" id="COG1610">
    <property type="taxonomic scope" value="Bacteria"/>
</dbReference>
<dbReference type="InterPro" id="IPR019004">
    <property type="entry name" value="YqeY/Aim41"/>
</dbReference>
<dbReference type="STRING" id="336988.NT96_00965"/>
<evidence type="ECO:0000313" key="1">
    <source>
        <dbReference type="EMBL" id="EHN59546.1"/>
    </source>
</evidence>
<protein>
    <submittedName>
        <fullName evidence="1">Transamidase GatB domain protein</fullName>
    </submittedName>
</protein>
<dbReference type="PATRIC" id="fig|1045004.4.peg.1438"/>